<organism evidence="9 10">
    <name type="scientific">Chaetomium globosum (strain ATCC 6205 / CBS 148.51 / DSM 1962 / NBRC 6347 / NRRL 1970)</name>
    <name type="common">Soil fungus</name>
    <dbReference type="NCBI Taxonomy" id="306901"/>
    <lineage>
        <taxon>Eukaryota</taxon>
        <taxon>Fungi</taxon>
        <taxon>Dikarya</taxon>
        <taxon>Ascomycota</taxon>
        <taxon>Pezizomycotina</taxon>
        <taxon>Sordariomycetes</taxon>
        <taxon>Sordariomycetidae</taxon>
        <taxon>Sordariales</taxon>
        <taxon>Chaetomiaceae</taxon>
        <taxon>Chaetomium</taxon>
    </lineage>
</organism>
<evidence type="ECO:0000256" key="8">
    <source>
        <dbReference type="SAM" id="Phobius"/>
    </source>
</evidence>
<dbReference type="GO" id="GO:0006629">
    <property type="term" value="P:lipid metabolic process"/>
    <property type="evidence" value="ECO:0007669"/>
    <property type="project" value="UniProtKB-KW"/>
</dbReference>
<dbReference type="VEuPathDB" id="FungiDB:CHGG_07358"/>
<keyword evidence="3 8" id="KW-1133">Transmembrane helix</keyword>
<dbReference type="PANTHER" id="PTHR23063:SF60">
    <property type="entry name" value="LYSOPHOSPHATIDIC ACID:OLEOYL-COA ACYLTRANSFERASE 1"/>
    <property type="match status" value="1"/>
</dbReference>
<dbReference type="EMBL" id="CH408033">
    <property type="protein sequence ID" value="EAQ86105.1"/>
    <property type="molecule type" value="Genomic_DNA"/>
</dbReference>
<dbReference type="GeneID" id="4393761"/>
<evidence type="ECO:0008006" key="11">
    <source>
        <dbReference type="Google" id="ProtNLM"/>
    </source>
</evidence>
<keyword evidence="10" id="KW-1185">Reference proteome</keyword>
<feature type="region of interest" description="Disordered" evidence="7">
    <location>
        <begin position="270"/>
        <end position="307"/>
    </location>
</feature>
<sequence length="341" mass="36747">MEKFSQFRDRGSGISPFLPVTTPSSIPATIFHAILFLTRLPFFLTYATAYFLVLHHLPLLPTFARKLLLWSLLAIPGVWWVDLQLDGVKRGSLSQQPRSRVPHARSIIAANCTSPIDALYLAAVFDPIFVASHPASRKVRPISLLTAIASALSPSAQLLTLEEWENQHPPSSLTTLRALTTRFPDRVIAVFPECGTTNGKGILPLGPSLLTAPAESAIFPLSLRYAPPDVTTPVLGWAGWAGFVWKLLGRPTHCVRVRIAQAVHNTAAAPNGAPERAAGAAVGGAGGGGGGWEGRAEDQPTAEEQQLLDGVGEALARLGRVKRVGLTLKDKKRFLTSWAKR</sequence>
<dbReference type="InParanoid" id="Q2GXE6"/>
<feature type="transmembrane region" description="Helical" evidence="8">
    <location>
        <begin position="30"/>
        <end position="55"/>
    </location>
</feature>
<dbReference type="Proteomes" id="UP000001056">
    <property type="component" value="Unassembled WGS sequence"/>
</dbReference>
<dbReference type="OrthoDB" id="272512at2759"/>
<keyword evidence="6" id="KW-0012">Acyltransferase</keyword>
<evidence type="ECO:0000313" key="10">
    <source>
        <dbReference type="Proteomes" id="UP000001056"/>
    </source>
</evidence>
<dbReference type="FunCoup" id="Q2GXE6">
    <property type="interactions" value="55"/>
</dbReference>
<evidence type="ECO:0000256" key="5">
    <source>
        <dbReference type="ARBA" id="ARBA00023136"/>
    </source>
</evidence>
<feature type="compositionally biased region" description="Gly residues" evidence="7">
    <location>
        <begin position="281"/>
        <end position="293"/>
    </location>
</feature>
<evidence type="ECO:0000313" key="9">
    <source>
        <dbReference type="EMBL" id="EAQ86105.1"/>
    </source>
</evidence>
<feature type="compositionally biased region" description="Low complexity" evidence="7">
    <location>
        <begin position="270"/>
        <end position="280"/>
    </location>
</feature>
<protein>
    <recommendedName>
        <fullName evidence="11">Phospholipid/glycerol acyltransferase domain-containing protein</fullName>
    </recommendedName>
</protein>
<keyword evidence="2 8" id="KW-0812">Transmembrane</keyword>
<proteinExistence type="predicted"/>
<evidence type="ECO:0000256" key="4">
    <source>
        <dbReference type="ARBA" id="ARBA00023098"/>
    </source>
</evidence>
<evidence type="ECO:0000256" key="1">
    <source>
        <dbReference type="ARBA" id="ARBA00022679"/>
    </source>
</evidence>
<name>Q2GXE6_CHAGB</name>
<dbReference type="eggNOG" id="KOG2898">
    <property type="taxonomic scope" value="Eukaryota"/>
</dbReference>
<accession>Q2GXE6</accession>
<keyword evidence="4" id="KW-0443">Lipid metabolism</keyword>
<dbReference type="STRING" id="306901.Q2GXE6"/>
<dbReference type="AlphaFoldDB" id="Q2GXE6"/>
<dbReference type="RefSeq" id="XP_001225014.1">
    <property type="nucleotide sequence ID" value="XM_001225013.1"/>
</dbReference>
<reference evidence="10" key="1">
    <citation type="journal article" date="2015" name="Genome Announc.">
        <title>Draft genome sequence of the cellulolytic fungus Chaetomium globosum.</title>
        <authorList>
            <person name="Cuomo C.A."/>
            <person name="Untereiner W.A."/>
            <person name="Ma L.-J."/>
            <person name="Grabherr M."/>
            <person name="Birren B.W."/>
        </authorList>
    </citation>
    <scope>NUCLEOTIDE SEQUENCE [LARGE SCALE GENOMIC DNA]</scope>
    <source>
        <strain evidence="10">ATCC 6205 / CBS 148.51 / DSM 1962 / NBRC 6347 / NRRL 1970</strain>
    </source>
</reference>
<dbReference type="HOGENOM" id="CLU_048121_0_0_1"/>
<evidence type="ECO:0000256" key="7">
    <source>
        <dbReference type="SAM" id="MobiDB-lite"/>
    </source>
</evidence>
<evidence type="ECO:0000256" key="6">
    <source>
        <dbReference type="ARBA" id="ARBA00023315"/>
    </source>
</evidence>
<dbReference type="PANTHER" id="PTHR23063">
    <property type="entry name" value="PHOSPHOLIPID ACYLTRANSFERASE"/>
    <property type="match status" value="1"/>
</dbReference>
<dbReference type="GO" id="GO:0016746">
    <property type="term" value="F:acyltransferase activity"/>
    <property type="evidence" value="ECO:0007669"/>
    <property type="project" value="UniProtKB-KW"/>
</dbReference>
<keyword evidence="1" id="KW-0808">Transferase</keyword>
<evidence type="ECO:0000256" key="2">
    <source>
        <dbReference type="ARBA" id="ARBA00022692"/>
    </source>
</evidence>
<gene>
    <name evidence="9" type="ORF">CHGG_07358</name>
</gene>
<dbReference type="OMA" id="WFRFLWD"/>
<keyword evidence="5 8" id="KW-0472">Membrane</keyword>
<evidence type="ECO:0000256" key="3">
    <source>
        <dbReference type="ARBA" id="ARBA00022989"/>
    </source>
</evidence>